<evidence type="ECO:0000256" key="1">
    <source>
        <dbReference type="SAM" id="MobiDB-lite"/>
    </source>
</evidence>
<feature type="region of interest" description="Disordered" evidence="1">
    <location>
        <begin position="782"/>
        <end position="821"/>
    </location>
</feature>
<accession>A0A9W8BKR3</accession>
<dbReference type="EMBL" id="JANBQF010000160">
    <property type="protein sequence ID" value="KAJ2004346.1"/>
    <property type="molecule type" value="Genomic_DNA"/>
</dbReference>
<gene>
    <name evidence="2" type="ORF">H4R26_002567</name>
</gene>
<evidence type="ECO:0000313" key="2">
    <source>
        <dbReference type="EMBL" id="KAJ2004346.1"/>
    </source>
</evidence>
<feature type="compositionally biased region" description="Polar residues" evidence="1">
    <location>
        <begin position="168"/>
        <end position="187"/>
    </location>
</feature>
<feature type="compositionally biased region" description="Polar residues" evidence="1">
    <location>
        <begin position="429"/>
        <end position="454"/>
    </location>
</feature>
<feature type="compositionally biased region" description="Polar residues" evidence="1">
    <location>
        <begin position="840"/>
        <end position="856"/>
    </location>
</feature>
<keyword evidence="3" id="KW-1185">Reference proteome</keyword>
<feature type="region of interest" description="Disordered" evidence="1">
    <location>
        <begin position="389"/>
        <end position="461"/>
    </location>
</feature>
<dbReference type="OrthoDB" id="5573856at2759"/>
<protein>
    <submittedName>
        <fullName evidence="2">Uncharacterized protein</fullName>
    </submittedName>
</protein>
<feature type="compositionally biased region" description="Gly residues" evidence="1">
    <location>
        <begin position="597"/>
        <end position="608"/>
    </location>
</feature>
<feature type="region of interest" description="Disordered" evidence="1">
    <location>
        <begin position="1"/>
        <end position="54"/>
    </location>
</feature>
<name>A0A9W8BKR3_9FUNG</name>
<feature type="region of interest" description="Disordered" evidence="1">
    <location>
        <begin position="554"/>
        <end position="637"/>
    </location>
</feature>
<feature type="region of interest" description="Disordered" evidence="1">
    <location>
        <begin position="128"/>
        <end position="187"/>
    </location>
</feature>
<feature type="compositionally biased region" description="Low complexity" evidence="1">
    <location>
        <begin position="613"/>
        <end position="625"/>
    </location>
</feature>
<reference evidence="2" key="1">
    <citation type="submission" date="2022-07" db="EMBL/GenBank/DDBJ databases">
        <title>Phylogenomic reconstructions and comparative analyses of Kickxellomycotina fungi.</title>
        <authorList>
            <person name="Reynolds N.K."/>
            <person name="Stajich J.E."/>
            <person name="Barry K."/>
            <person name="Grigoriev I.V."/>
            <person name="Crous P."/>
            <person name="Smith M.E."/>
        </authorList>
    </citation>
    <scope>NUCLEOTIDE SEQUENCE</scope>
    <source>
        <strain evidence="2">IMI 214461</strain>
    </source>
</reference>
<comment type="caution">
    <text evidence="2">The sequence shown here is derived from an EMBL/GenBank/DDBJ whole genome shotgun (WGS) entry which is preliminary data.</text>
</comment>
<organism evidence="2 3">
    <name type="scientific">Coemansia thaxteri</name>
    <dbReference type="NCBI Taxonomy" id="2663907"/>
    <lineage>
        <taxon>Eukaryota</taxon>
        <taxon>Fungi</taxon>
        <taxon>Fungi incertae sedis</taxon>
        <taxon>Zoopagomycota</taxon>
        <taxon>Kickxellomycotina</taxon>
        <taxon>Kickxellomycetes</taxon>
        <taxon>Kickxellales</taxon>
        <taxon>Kickxellaceae</taxon>
        <taxon>Coemansia</taxon>
    </lineage>
</organism>
<feature type="compositionally biased region" description="Polar residues" evidence="1">
    <location>
        <begin position="628"/>
        <end position="637"/>
    </location>
</feature>
<proteinExistence type="predicted"/>
<feature type="compositionally biased region" description="Polar residues" evidence="1">
    <location>
        <begin position="139"/>
        <end position="156"/>
    </location>
</feature>
<feature type="region of interest" description="Disordered" evidence="1">
    <location>
        <begin position="837"/>
        <end position="888"/>
    </location>
</feature>
<feature type="region of interest" description="Disordered" evidence="1">
    <location>
        <begin position="252"/>
        <end position="272"/>
    </location>
</feature>
<feature type="compositionally biased region" description="Basic and acidic residues" evidence="1">
    <location>
        <begin position="413"/>
        <end position="422"/>
    </location>
</feature>
<dbReference type="Proteomes" id="UP001150907">
    <property type="component" value="Unassembled WGS sequence"/>
</dbReference>
<dbReference type="AlphaFoldDB" id="A0A9W8BKR3"/>
<sequence>MASGSLPHRESAPENYHPVNAMLQPPGQLLPIPEAPASHPESAGGIGRQNSGKMRGNLFRGLKRVAQAVKSAASSSTVGDGSGGLMRSGSSLLAYPDGHAQAVSPRQRSMTQQSRAISPMVRVFSEHQNVSRSIDLPRGQTNPSDTSAALQEQGSQMGPAPAARLKRGSTTVHKSPAPSTASIHGSTPTMRVGALSYDAGRLACESAGLAAQQQHDRDSVPLTARSADAIHGATAPLSRPSAFTLYPQQRDRSMTLPSNGSAAAAQTPPAPPPKLAIMSQPVSPLTPGKIDLDISGSPLFKPAASESLEHHSAGERIHKQAVRNISMADMTSEFDAGRQSIMLPPPAVGHRASEGDAAREALTEVAVDPQHASVMISSDKLKHYLQQVAESESKDAQAAPMPENDSGVLVDESGERVSELGRADAAPALSSSAHSQGLSTSHSSLPTIRQQPLSMESPPSPFSFGHSRYSLINQDGSLNLISYEFDKLDGYQKRLSNSTSSLNGSGGGGSGGYGEAKIAERMSRKHGGDASGFWGALASSDVLASVDLGSRHGKLVRKGRGKQADASGASDSGVPHSGRAAHGRNLSVSTTHSALSAGGGGGGGGGGALLPRSSESSSGSGSAGSRQAPRTQQQSQYQMSTPITLLYRQASEHNPVVDSRLLRPTPGINPFDQVYYSTIASMSLEQALTLVEGTTAGDAAGAGAHAASGASAASPRHRRLHKRSASVLNEAELDDIMIQTAEMCHSVQTAIKLQQASESGLGRWVSGALGDVGAGLAAAAGCSAPPPPAADMDTEAVSEASGSSARAPSEDSSRSFHCRVPSSSQASSVGMWALGPEQRSAANSLDQGRCGQQQLAGTVAGGGNDSSQDSIGVVDPVAVPTTPRRGSR</sequence>
<evidence type="ECO:0000313" key="3">
    <source>
        <dbReference type="Proteomes" id="UP001150907"/>
    </source>
</evidence>